<proteinExistence type="predicted"/>
<evidence type="ECO:0000259" key="1">
    <source>
        <dbReference type="PROSITE" id="PS51819"/>
    </source>
</evidence>
<dbReference type="InterPro" id="IPR004360">
    <property type="entry name" value="Glyas_Fos-R_dOase_dom"/>
</dbReference>
<dbReference type="KEGG" id="fuv:JR347_15145"/>
<sequence>MAKSKAFYVDILGASIFREYGGDSLVLEFLGNWLLLVTFGGPTDDKPNTHFLPPDDKDKVSHAFTIRVKDCRKSYEVLKARGAEFITPPLDRGAETRCFFRDPDGHLFEISEYRG</sequence>
<protein>
    <submittedName>
        <fullName evidence="2">VOC family protein</fullName>
    </submittedName>
</protein>
<dbReference type="Proteomes" id="UP000662783">
    <property type="component" value="Chromosome"/>
</dbReference>
<evidence type="ECO:0000313" key="2">
    <source>
        <dbReference type="EMBL" id="QSE96916.1"/>
    </source>
</evidence>
<dbReference type="EMBL" id="CP070608">
    <property type="protein sequence ID" value="QSE96916.1"/>
    <property type="molecule type" value="Genomic_DNA"/>
</dbReference>
<gene>
    <name evidence="2" type="ORF">JR347_15145</name>
</gene>
<reference evidence="2" key="1">
    <citation type="submission" date="2021-02" db="EMBL/GenBank/DDBJ databases">
        <title>Fulvivirga sp. S481 isolated from sea water.</title>
        <authorList>
            <person name="Bae S.S."/>
            <person name="Baek K."/>
        </authorList>
    </citation>
    <scope>NUCLEOTIDE SEQUENCE</scope>
    <source>
        <strain evidence="2">S481</strain>
    </source>
</reference>
<evidence type="ECO:0000313" key="3">
    <source>
        <dbReference type="Proteomes" id="UP000662783"/>
    </source>
</evidence>
<organism evidence="2 3">
    <name type="scientific">Fulvivirga lutea</name>
    <dbReference type="NCBI Taxonomy" id="2810512"/>
    <lineage>
        <taxon>Bacteria</taxon>
        <taxon>Pseudomonadati</taxon>
        <taxon>Bacteroidota</taxon>
        <taxon>Cytophagia</taxon>
        <taxon>Cytophagales</taxon>
        <taxon>Fulvivirgaceae</taxon>
        <taxon>Fulvivirga</taxon>
    </lineage>
</organism>
<keyword evidence="3" id="KW-1185">Reference proteome</keyword>
<dbReference type="Gene3D" id="3.10.180.10">
    <property type="entry name" value="2,3-Dihydroxybiphenyl 1,2-Dioxygenase, domain 1"/>
    <property type="match status" value="1"/>
</dbReference>
<dbReference type="InterPro" id="IPR029068">
    <property type="entry name" value="Glyas_Bleomycin-R_OHBP_Dase"/>
</dbReference>
<dbReference type="AlphaFoldDB" id="A0A974WEX6"/>
<dbReference type="Pfam" id="PF00903">
    <property type="entry name" value="Glyoxalase"/>
    <property type="match status" value="1"/>
</dbReference>
<dbReference type="InterPro" id="IPR037523">
    <property type="entry name" value="VOC_core"/>
</dbReference>
<accession>A0A974WEX6</accession>
<feature type="domain" description="VOC" evidence="1">
    <location>
        <begin position="1"/>
        <end position="113"/>
    </location>
</feature>
<dbReference type="RefSeq" id="WP_205721430.1">
    <property type="nucleotide sequence ID" value="NZ_CP070608.1"/>
</dbReference>
<dbReference type="SUPFAM" id="SSF54593">
    <property type="entry name" value="Glyoxalase/Bleomycin resistance protein/Dihydroxybiphenyl dioxygenase"/>
    <property type="match status" value="1"/>
</dbReference>
<dbReference type="PROSITE" id="PS51819">
    <property type="entry name" value="VOC"/>
    <property type="match status" value="1"/>
</dbReference>
<name>A0A974WEX6_9BACT</name>